<protein>
    <recommendedName>
        <fullName evidence="4">Translocation/assembly module TamB</fullName>
    </recommendedName>
</protein>
<comment type="caution">
    <text evidence="2">The sequence shown here is derived from an EMBL/GenBank/DDBJ whole genome shotgun (WGS) entry which is preliminary data.</text>
</comment>
<keyword evidence="1" id="KW-0472">Membrane</keyword>
<sequence length="1445" mass="164303">MSRESAKKHLRHPVRKKLLALFLKGVLILLMLEFLLYFGSNIFLSRYAQRKINEATHDVYVVDFNRFNFSLIRRGFFLDGLVLQPINSDLKNEDQALFDIKLDQVGFSGLWFDFFEKEFTIGKIYLDNPSVELSLAANEKKDTLKIKENRQGSPVKLLEQEIRKSILKMNLGAFRIDEVEINHANVLFFNFLSKGNLDAENTSLVIKNIDLTTKEEWTTPFNAEGFEFELDEVKFALPDGVHSLEAERVFISSLDDLVNITTFSLRPDEKQQSKAYYTVNLEKLLLGNVDLNKAFMTSEMEIDELILNEPYFKVASNPNPHKDSLASGNLNDFIQGILNSVKIKELSINDGKFVKSQIADTLKSRIELDRLNFKMIKFYLGQDSLLKENQFFYGEDASMEIDGGSLYLGDDIHLIQGEKIFVSSFKDELLVQNFTLSPREESIKSKSPKNLLKISLPEFLLDDIDLKKLYNEGVLNVSSLLIDRPSVELVELENAEEKPKGVSTNELISGFLNQANIGSFEVREGTVQFTDARGRRSNDIGFDRFSFLLDDLSLNADSSLPIQDQIYAEEISLDLYDYRLKIKDNLHVILADQLTVDSRKSLVALRNLSIRPESPDQIQSLLDTYGKTSAINLFVPSFQAVGLDVKAALMEKVLDVNLINMPNPEFEISAYRAKKEADKGESLQSTSEIKDVLLGYFNSIQVDSLNLGQAKIKFQSLIEDKKSSFQEDDFSLKLKNFYLSPADTTFTEKTLFSEEIDLTFNNYSFNLAGGKYSVETDFLNYNSKDQAILFDHLILKPGENTNSRLNLGLNFPKVILRGVDIEEFIFDNILNLQKLEIDKGLVEIGIDQEVSVAENEGPKKKGARKSLELIRIDSIQAVDSQIQLLYLGENDSRQSIRTGFDFLIQDFYLDTLMGNTDLSSLYSSANLDLKDFFFALPDSVHTISFSNVGLGSQKEEVVFSDLKITPKDHFGKSGSPVIEAKIDQLAIRNNKLPEILDTKKLDFREVRIVNPQVDVYLDTLKSSRKSSPKQQKGNQLIDSFLLGDLLLENGKVQIHKKGIGPDPKLKFPEIDFRIKDLGLDLMDKEQKVNIEDLVKKNIAFSLKGYQIDTPDSNYKVSLQSIAYENGNLALEGVYYRPILGNYALLRKLPFQTDAVTAKVNSIRLEGLDPLEYVQNGKIKANNLSISGAEIDLFRDKRLPPDLSIYKPMPQFLMSHAKVSADIFSIRIRDGRVRYYEFAPKGHLPGMISFDQIQLDLAPFYLRKEDEEYPLDKARIGIQAKIMDQSEVELNAEMYFQENYPMDVNVGMKDFSFTEANDFLSKTLFVEAVDGTVTDGEWNFRLNQDFAKGWMSFGYTDLKVQFLDSLTLDRGMGKLKIYTFGANLLAKNNNPRGGKGKVVTRRIFQERDKSKFVFSAWWKATFSGLRGTFGLGRAKVPKELRKEEEE</sequence>
<dbReference type="EMBL" id="BTPE01000001">
    <property type="protein sequence ID" value="GMQ31749.1"/>
    <property type="molecule type" value="Genomic_DNA"/>
</dbReference>
<accession>A0ABQ6PUV8</accession>
<dbReference type="Proteomes" id="UP001307705">
    <property type="component" value="Unassembled WGS sequence"/>
</dbReference>
<keyword evidence="1" id="KW-1133">Transmembrane helix</keyword>
<keyword evidence="1" id="KW-0812">Transmembrane</keyword>
<evidence type="ECO:0000313" key="2">
    <source>
        <dbReference type="EMBL" id="GMQ31749.1"/>
    </source>
</evidence>
<evidence type="ECO:0000313" key="3">
    <source>
        <dbReference type="Proteomes" id="UP001307705"/>
    </source>
</evidence>
<evidence type="ECO:0008006" key="4">
    <source>
        <dbReference type="Google" id="ProtNLM"/>
    </source>
</evidence>
<proteinExistence type="predicted"/>
<evidence type="ECO:0000256" key="1">
    <source>
        <dbReference type="SAM" id="Phobius"/>
    </source>
</evidence>
<feature type="transmembrane region" description="Helical" evidence="1">
    <location>
        <begin position="21"/>
        <end position="44"/>
    </location>
</feature>
<gene>
    <name evidence="2" type="ORF">Ataiwa_00210</name>
</gene>
<keyword evidence="3" id="KW-1185">Reference proteome</keyword>
<organism evidence="2 3">
    <name type="scientific">Algoriphagus taiwanensis</name>
    <dbReference type="NCBI Taxonomy" id="1445656"/>
    <lineage>
        <taxon>Bacteria</taxon>
        <taxon>Pseudomonadati</taxon>
        <taxon>Bacteroidota</taxon>
        <taxon>Cytophagia</taxon>
        <taxon>Cytophagales</taxon>
        <taxon>Cyclobacteriaceae</taxon>
        <taxon>Algoriphagus</taxon>
    </lineage>
</organism>
<dbReference type="RefSeq" id="WP_338226611.1">
    <property type="nucleotide sequence ID" value="NZ_BTPE01000001.1"/>
</dbReference>
<name>A0ABQ6PUV8_9BACT</name>
<reference evidence="2 3" key="1">
    <citation type="submission" date="2023-08" db="EMBL/GenBank/DDBJ databases">
        <title>Draft genome sequence of Algoriphagus taiwanensis.</title>
        <authorList>
            <person name="Takatani N."/>
            <person name="Hosokawa M."/>
            <person name="Sawabe T."/>
        </authorList>
    </citation>
    <scope>NUCLEOTIDE SEQUENCE [LARGE SCALE GENOMIC DNA]</scope>
    <source>
        <strain evidence="2 3">JCM 19755</strain>
    </source>
</reference>